<feature type="signal peptide" evidence="1">
    <location>
        <begin position="1"/>
        <end position="15"/>
    </location>
</feature>
<reference evidence="2" key="1">
    <citation type="submission" date="2014-11" db="EMBL/GenBank/DDBJ databases">
        <authorList>
            <person name="Amaro Gonzalez C."/>
        </authorList>
    </citation>
    <scope>NUCLEOTIDE SEQUENCE</scope>
</reference>
<evidence type="ECO:0000313" key="2">
    <source>
        <dbReference type="EMBL" id="JAH74708.1"/>
    </source>
</evidence>
<sequence length="42" mass="4896">MFLTHVFIFLHPMMACFTGMDSSLVFMLRDNRNGIQIGIPHR</sequence>
<dbReference type="EMBL" id="GBXM01033869">
    <property type="protein sequence ID" value="JAH74708.1"/>
    <property type="molecule type" value="Transcribed_RNA"/>
</dbReference>
<proteinExistence type="predicted"/>
<evidence type="ECO:0000256" key="1">
    <source>
        <dbReference type="SAM" id="SignalP"/>
    </source>
</evidence>
<dbReference type="AlphaFoldDB" id="A0A0E9VBW5"/>
<accession>A0A0E9VBW5</accession>
<protein>
    <submittedName>
        <fullName evidence="2">Uncharacterized protein</fullName>
    </submittedName>
</protein>
<reference evidence="2" key="2">
    <citation type="journal article" date="2015" name="Fish Shellfish Immunol.">
        <title>Early steps in the European eel (Anguilla anguilla)-Vibrio vulnificus interaction in the gills: Role of the RtxA13 toxin.</title>
        <authorList>
            <person name="Callol A."/>
            <person name="Pajuelo D."/>
            <person name="Ebbesson L."/>
            <person name="Teles M."/>
            <person name="MacKenzie S."/>
            <person name="Amaro C."/>
        </authorList>
    </citation>
    <scope>NUCLEOTIDE SEQUENCE</scope>
</reference>
<organism evidence="2">
    <name type="scientific">Anguilla anguilla</name>
    <name type="common">European freshwater eel</name>
    <name type="synonym">Muraena anguilla</name>
    <dbReference type="NCBI Taxonomy" id="7936"/>
    <lineage>
        <taxon>Eukaryota</taxon>
        <taxon>Metazoa</taxon>
        <taxon>Chordata</taxon>
        <taxon>Craniata</taxon>
        <taxon>Vertebrata</taxon>
        <taxon>Euteleostomi</taxon>
        <taxon>Actinopterygii</taxon>
        <taxon>Neopterygii</taxon>
        <taxon>Teleostei</taxon>
        <taxon>Anguilliformes</taxon>
        <taxon>Anguillidae</taxon>
        <taxon>Anguilla</taxon>
    </lineage>
</organism>
<name>A0A0E9VBW5_ANGAN</name>
<feature type="chain" id="PRO_5012000317" evidence="1">
    <location>
        <begin position="16"/>
        <end position="42"/>
    </location>
</feature>
<keyword evidence="1" id="KW-0732">Signal</keyword>